<dbReference type="Proteomes" id="UP000184111">
    <property type="component" value="Unassembled WGS sequence"/>
</dbReference>
<dbReference type="PANTHER" id="PTHR37955:SF1">
    <property type="entry name" value="DEP DOMAIN-CONTAINING PROTEIN"/>
    <property type="match status" value="1"/>
</dbReference>
<dbReference type="STRING" id="310782.SAMN05216499_12323"/>
<dbReference type="InterPro" id="IPR004695">
    <property type="entry name" value="SLAC1/Mae1/Ssu1/TehA"/>
</dbReference>
<sequence>MPSRTRGRPTVRRRGSRGPAALRFRQPGFVRRDAYPGKVGTDSMRTARESPYRLTANLFGVAFGTAGLAQCWAVAGDTVHAPRWPADVLWIAAGALWVLIAAAYLRNITAQGRLLTELPDPVMGPFTALGLITPIPLGIALARHARGAGETVFAVALVLTVLLGSWLTGLWIRSDSRLAQWHPAYFLPTAAGGLIAAAGCAALGWNTPARLMFGYGLVSWLVLGSIILVRLFTQPMLPLPLIPTIAIEVAPPVVAGNAWFAINGGSLGLGSELLAGYATLMVLVQLSMASTYVRVPFGVGHWAFAFSYAAAVTNGLLWLGVEHVRGRQPLTYALLAVATCAWAALAARTLLGLSRRTFLPRVPPPPATAS</sequence>
<name>A0A1M7PEV9_9ACTN</name>
<keyword evidence="7" id="KW-1185">Reference proteome</keyword>
<proteinExistence type="predicted"/>
<feature type="transmembrane region" description="Helical" evidence="5">
    <location>
        <begin position="87"/>
        <end position="105"/>
    </location>
</feature>
<dbReference type="GO" id="GO:0046583">
    <property type="term" value="F:monoatomic cation efflux transmembrane transporter activity"/>
    <property type="evidence" value="ECO:0007669"/>
    <property type="project" value="TreeGrafter"/>
</dbReference>
<evidence type="ECO:0000256" key="5">
    <source>
        <dbReference type="SAM" id="Phobius"/>
    </source>
</evidence>
<protein>
    <submittedName>
        <fullName evidence="6">Tellurite resistance protein</fullName>
    </submittedName>
</protein>
<dbReference type="InterPro" id="IPR052951">
    <property type="entry name" value="Tellurite_res_ion_channel"/>
</dbReference>
<keyword evidence="3 5" id="KW-1133">Transmembrane helix</keyword>
<feature type="transmembrane region" description="Helical" evidence="5">
    <location>
        <begin position="211"/>
        <end position="232"/>
    </location>
</feature>
<evidence type="ECO:0000256" key="1">
    <source>
        <dbReference type="ARBA" id="ARBA00004141"/>
    </source>
</evidence>
<evidence type="ECO:0000313" key="7">
    <source>
        <dbReference type="Proteomes" id="UP000184111"/>
    </source>
</evidence>
<keyword evidence="4 5" id="KW-0472">Membrane</keyword>
<feature type="transmembrane region" description="Helical" evidence="5">
    <location>
        <begin position="274"/>
        <end position="295"/>
    </location>
</feature>
<dbReference type="InterPro" id="IPR038665">
    <property type="entry name" value="Voltage-dep_anion_channel_sf"/>
</dbReference>
<evidence type="ECO:0000256" key="2">
    <source>
        <dbReference type="ARBA" id="ARBA00022692"/>
    </source>
</evidence>
<feature type="transmembrane region" description="Helical" evidence="5">
    <location>
        <begin position="184"/>
        <end position="205"/>
    </location>
</feature>
<organism evidence="6 7">
    <name type="scientific">Actinacidiphila paucisporea</name>
    <dbReference type="NCBI Taxonomy" id="310782"/>
    <lineage>
        <taxon>Bacteria</taxon>
        <taxon>Bacillati</taxon>
        <taxon>Actinomycetota</taxon>
        <taxon>Actinomycetes</taxon>
        <taxon>Kitasatosporales</taxon>
        <taxon>Streptomycetaceae</taxon>
        <taxon>Actinacidiphila</taxon>
    </lineage>
</organism>
<reference evidence="6 7" key="1">
    <citation type="submission" date="2016-11" db="EMBL/GenBank/DDBJ databases">
        <authorList>
            <person name="Jaros S."/>
            <person name="Januszkiewicz K."/>
            <person name="Wedrychowicz H."/>
        </authorList>
    </citation>
    <scope>NUCLEOTIDE SEQUENCE [LARGE SCALE GENOMIC DNA]</scope>
    <source>
        <strain evidence="6 7">CGMCC 4.2025</strain>
    </source>
</reference>
<feature type="transmembrane region" description="Helical" evidence="5">
    <location>
        <begin position="239"/>
        <end position="262"/>
    </location>
</feature>
<gene>
    <name evidence="6" type="ORF">SAMN05216499_12323</name>
</gene>
<feature type="transmembrane region" description="Helical" evidence="5">
    <location>
        <begin position="151"/>
        <end position="172"/>
    </location>
</feature>
<accession>A0A1M7PEV9</accession>
<dbReference type="PANTHER" id="PTHR37955">
    <property type="entry name" value="TELLURITE RESISTANCE PROTEIN TEHA"/>
    <property type="match status" value="1"/>
</dbReference>
<keyword evidence="2 5" id="KW-0812">Transmembrane</keyword>
<dbReference type="AlphaFoldDB" id="A0A1M7PEV9"/>
<evidence type="ECO:0000256" key="4">
    <source>
        <dbReference type="ARBA" id="ARBA00023136"/>
    </source>
</evidence>
<feature type="transmembrane region" description="Helical" evidence="5">
    <location>
        <begin position="54"/>
        <end position="75"/>
    </location>
</feature>
<evidence type="ECO:0000256" key="3">
    <source>
        <dbReference type="ARBA" id="ARBA00022989"/>
    </source>
</evidence>
<comment type="subcellular location">
    <subcellularLocation>
        <location evidence="1">Membrane</location>
        <topology evidence="1">Multi-pass membrane protein</topology>
    </subcellularLocation>
</comment>
<dbReference type="GO" id="GO:0005886">
    <property type="term" value="C:plasma membrane"/>
    <property type="evidence" value="ECO:0007669"/>
    <property type="project" value="TreeGrafter"/>
</dbReference>
<feature type="transmembrane region" description="Helical" evidence="5">
    <location>
        <begin position="302"/>
        <end position="320"/>
    </location>
</feature>
<dbReference type="EMBL" id="FRBI01000023">
    <property type="protein sequence ID" value="SHN15580.1"/>
    <property type="molecule type" value="Genomic_DNA"/>
</dbReference>
<dbReference type="Pfam" id="PF03595">
    <property type="entry name" value="SLAC1"/>
    <property type="match status" value="1"/>
</dbReference>
<feature type="transmembrane region" description="Helical" evidence="5">
    <location>
        <begin position="332"/>
        <end position="351"/>
    </location>
</feature>
<dbReference type="Gene3D" id="1.50.10.150">
    <property type="entry name" value="Voltage-dependent anion channel"/>
    <property type="match status" value="1"/>
</dbReference>
<evidence type="ECO:0000313" key="6">
    <source>
        <dbReference type="EMBL" id="SHN15580.1"/>
    </source>
</evidence>